<evidence type="ECO:0000313" key="7">
    <source>
        <dbReference type="EMBL" id="MFC3907652.1"/>
    </source>
</evidence>
<evidence type="ECO:0000256" key="4">
    <source>
        <dbReference type="ARBA" id="ARBA00022989"/>
    </source>
</evidence>
<keyword evidence="3 6" id="KW-0812">Transmembrane</keyword>
<dbReference type="RefSeq" id="WP_382340207.1">
    <property type="nucleotide sequence ID" value="NZ_JBHSAB010000001.1"/>
</dbReference>
<dbReference type="Gene3D" id="3.30.460.20">
    <property type="entry name" value="CorA soluble domain-like"/>
    <property type="match status" value="1"/>
</dbReference>
<dbReference type="EMBL" id="JBHSAB010000001">
    <property type="protein sequence ID" value="MFC3907652.1"/>
    <property type="molecule type" value="Genomic_DNA"/>
</dbReference>
<organism evidence="7 8">
    <name type="scientific">Legionella dresdenensis</name>
    <dbReference type="NCBI Taxonomy" id="450200"/>
    <lineage>
        <taxon>Bacteria</taxon>
        <taxon>Pseudomonadati</taxon>
        <taxon>Pseudomonadota</taxon>
        <taxon>Gammaproteobacteria</taxon>
        <taxon>Legionellales</taxon>
        <taxon>Legionellaceae</taxon>
        <taxon>Legionella</taxon>
    </lineage>
</organism>
<gene>
    <name evidence="7" type="ORF">ACFORL_00980</name>
</gene>
<dbReference type="Pfam" id="PF01544">
    <property type="entry name" value="CorA"/>
    <property type="match status" value="1"/>
</dbReference>
<sequence length="322" mass="36704">MITVYLASHGFKPLNIDASNVALLKNALWIDMLSPTPEEEGWVESHGALEIPTREEMREIEVSSRLYIEKNTLYMTATMVAQSDTPDPKFDAVTFALTQTQLVTIRYIEPQAFKLFSNYLTRSHKADCQVIDIFIALLEATVDRLADILEMVGHQLDAYSNHIFQHDQSKERPDYQAVMQNIGLKSNLNTKARESLVTFGRLIAFFWQSADARIDKEGQLRLANLNKDLSSLSDYANFISNKVNFLLDATLGMINIEQNAIIKIFSVAAVIFLPPTLIASIYGMNFQYMPELSSKWGYFIALGLMGLSAWLPYKYFKFKRWL</sequence>
<accession>A0ABV8CBT5</accession>
<dbReference type="CDD" id="cd12837">
    <property type="entry name" value="EcCorA-like_u1"/>
    <property type="match status" value="1"/>
</dbReference>
<evidence type="ECO:0000256" key="1">
    <source>
        <dbReference type="ARBA" id="ARBA00004141"/>
    </source>
</evidence>
<name>A0ABV8CBT5_9GAMM</name>
<dbReference type="InterPro" id="IPR045861">
    <property type="entry name" value="CorA_cytoplasmic_dom"/>
</dbReference>
<dbReference type="SUPFAM" id="SSF143865">
    <property type="entry name" value="CorA soluble domain-like"/>
    <property type="match status" value="1"/>
</dbReference>
<keyword evidence="8" id="KW-1185">Reference proteome</keyword>
<proteinExistence type="inferred from homology"/>
<comment type="subcellular location">
    <subcellularLocation>
        <location evidence="1">Membrane</location>
        <topology evidence="1">Multi-pass membrane protein</topology>
    </subcellularLocation>
</comment>
<dbReference type="InterPro" id="IPR050829">
    <property type="entry name" value="CorA_MIT"/>
</dbReference>
<evidence type="ECO:0000256" key="5">
    <source>
        <dbReference type="ARBA" id="ARBA00023136"/>
    </source>
</evidence>
<reference evidence="8" key="1">
    <citation type="journal article" date="2019" name="Int. J. Syst. Evol. Microbiol.">
        <title>The Global Catalogue of Microorganisms (GCM) 10K type strain sequencing project: providing services to taxonomists for standard genome sequencing and annotation.</title>
        <authorList>
            <consortium name="The Broad Institute Genomics Platform"/>
            <consortium name="The Broad Institute Genome Sequencing Center for Infectious Disease"/>
            <person name="Wu L."/>
            <person name="Ma J."/>
        </authorList>
    </citation>
    <scope>NUCLEOTIDE SEQUENCE [LARGE SCALE GENOMIC DNA]</scope>
    <source>
        <strain evidence="8">CCUG 59858</strain>
    </source>
</reference>
<protein>
    <submittedName>
        <fullName evidence="7">Magnesium transporter CorA family protein</fullName>
    </submittedName>
</protein>
<keyword evidence="5 6" id="KW-0472">Membrane</keyword>
<keyword evidence="4 6" id="KW-1133">Transmembrane helix</keyword>
<comment type="similarity">
    <text evidence="2">Belongs to the CorA metal ion transporter (MIT) (TC 1.A.35) family.</text>
</comment>
<dbReference type="Proteomes" id="UP001595758">
    <property type="component" value="Unassembled WGS sequence"/>
</dbReference>
<dbReference type="PANTHER" id="PTHR47685:SF1">
    <property type="entry name" value="MAGNESIUM TRANSPORT PROTEIN CORA"/>
    <property type="match status" value="1"/>
</dbReference>
<evidence type="ECO:0000256" key="2">
    <source>
        <dbReference type="ARBA" id="ARBA00009765"/>
    </source>
</evidence>
<dbReference type="InterPro" id="IPR045863">
    <property type="entry name" value="CorA_TM1_TM2"/>
</dbReference>
<dbReference type="Gene3D" id="1.20.58.340">
    <property type="entry name" value="Magnesium transport protein CorA, transmembrane region"/>
    <property type="match status" value="2"/>
</dbReference>
<comment type="caution">
    <text evidence="7">The sequence shown here is derived from an EMBL/GenBank/DDBJ whole genome shotgun (WGS) entry which is preliminary data.</text>
</comment>
<dbReference type="PANTHER" id="PTHR47685">
    <property type="entry name" value="MAGNESIUM TRANSPORT PROTEIN CORA"/>
    <property type="match status" value="1"/>
</dbReference>
<feature type="transmembrane region" description="Helical" evidence="6">
    <location>
        <begin position="260"/>
        <end position="284"/>
    </location>
</feature>
<evidence type="ECO:0000313" key="8">
    <source>
        <dbReference type="Proteomes" id="UP001595758"/>
    </source>
</evidence>
<evidence type="ECO:0000256" key="6">
    <source>
        <dbReference type="SAM" id="Phobius"/>
    </source>
</evidence>
<feature type="transmembrane region" description="Helical" evidence="6">
    <location>
        <begin position="296"/>
        <end position="316"/>
    </location>
</feature>
<dbReference type="SUPFAM" id="SSF144083">
    <property type="entry name" value="Magnesium transport protein CorA, transmembrane region"/>
    <property type="match status" value="1"/>
</dbReference>
<evidence type="ECO:0000256" key="3">
    <source>
        <dbReference type="ARBA" id="ARBA00022692"/>
    </source>
</evidence>
<dbReference type="InterPro" id="IPR002523">
    <property type="entry name" value="MgTranspt_CorA/ZnTranspt_ZntB"/>
</dbReference>